<feature type="compositionally biased region" description="Basic and acidic residues" evidence="2">
    <location>
        <begin position="287"/>
        <end position="296"/>
    </location>
</feature>
<dbReference type="PROSITE" id="PS00463">
    <property type="entry name" value="ZN2_CY6_FUNGAL_1"/>
    <property type="match status" value="1"/>
</dbReference>
<comment type="caution">
    <text evidence="4">The sequence shown here is derived from an EMBL/GenBank/DDBJ whole genome shotgun (WGS) entry which is preliminary data.</text>
</comment>
<dbReference type="InterPro" id="IPR036864">
    <property type="entry name" value="Zn2-C6_fun-type_DNA-bd_sf"/>
</dbReference>
<dbReference type="Proteomes" id="UP000676310">
    <property type="component" value="Unassembled WGS sequence"/>
</dbReference>
<feature type="compositionally biased region" description="Low complexity" evidence="2">
    <location>
        <begin position="513"/>
        <end position="524"/>
    </location>
</feature>
<feature type="region of interest" description="Disordered" evidence="2">
    <location>
        <begin position="281"/>
        <end position="301"/>
    </location>
</feature>
<dbReference type="GO" id="GO:0000500">
    <property type="term" value="C:RNA polymerase I upstream activating factor complex"/>
    <property type="evidence" value="ECO:0007669"/>
    <property type="project" value="InterPro"/>
</dbReference>
<dbReference type="GO" id="GO:0000981">
    <property type="term" value="F:DNA-binding transcription factor activity, RNA polymerase II-specific"/>
    <property type="evidence" value="ECO:0007669"/>
    <property type="project" value="InterPro"/>
</dbReference>
<feature type="compositionally biased region" description="Polar residues" evidence="2">
    <location>
        <begin position="667"/>
        <end position="679"/>
    </location>
</feature>
<organism evidence="4 5">
    <name type="scientific">Alternaria atra</name>
    <dbReference type="NCBI Taxonomy" id="119953"/>
    <lineage>
        <taxon>Eukaryota</taxon>
        <taxon>Fungi</taxon>
        <taxon>Dikarya</taxon>
        <taxon>Ascomycota</taxon>
        <taxon>Pezizomycotina</taxon>
        <taxon>Dothideomycetes</taxon>
        <taxon>Pleosporomycetidae</taxon>
        <taxon>Pleosporales</taxon>
        <taxon>Pleosporineae</taxon>
        <taxon>Pleosporaceae</taxon>
        <taxon>Alternaria</taxon>
        <taxon>Alternaria sect. Ulocladioides</taxon>
    </lineage>
</organism>
<proteinExistence type="predicted"/>
<feature type="compositionally biased region" description="Polar residues" evidence="2">
    <location>
        <begin position="749"/>
        <end position="759"/>
    </location>
</feature>
<dbReference type="GeneID" id="67014625"/>
<feature type="compositionally biased region" description="Low complexity" evidence="2">
    <location>
        <begin position="22"/>
        <end position="42"/>
    </location>
</feature>
<dbReference type="InterPro" id="IPR001138">
    <property type="entry name" value="Zn2Cys6_DnaBD"/>
</dbReference>
<accession>A0A8J2MXX8</accession>
<dbReference type="AlphaFoldDB" id="A0A8J2MXX8"/>
<feature type="compositionally biased region" description="Polar residues" evidence="2">
    <location>
        <begin position="688"/>
        <end position="702"/>
    </location>
</feature>
<reference evidence="4" key="1">
    <citation type="submission" date="2021-05" db="EMBL/GenBank/DDBJ databases">
        <authorList>
            <person name="Stam R."/>
        </authorList>
    </citation>
    <scope>NUCLEOTIDE SEQUENCE</scope>
    <source>
        <strain evidence="4">CS162</strain>
    </source>
</reference>
<dbReference type="GO" id="GO:0006361">
    <property type="term" value="P:transcription initiation at RNA polymerase I promoter"/>
    <property type="evidence" value="ECO:0007669"/>
    <property type="project" value="TreeGrafter"/>
</dbReference>
<name>A0A8J2MXX8_9PLEO</name>
<dbReference type="SMART" id="SM00066">
    <property type="entry name" value="GAL4"/>
    <property type="match status" value="1"/>
</dbReference>
<evidence type="ECO:0000256" key="2">
    <source>
        <dbReference type="SAM" id="MobiDB-lite"/>
    </source>
</evidence>
<feature type="region of interest" description="Disordered" evidence="2">
    <location>
        <begin position="1"/>
        <end position="50"/>
    </location>
</feature>
<dbReference type="PROSITE" id="PS50048">
    <property type="entry name" value="ZN2_CY6_FUNGAL_2"/>
    <property type="match status" value="1"/>
</dbReference>
<feature type="region of interest" description="Disordered" evidence="2">
    <location>
        <begin position="620"/>
        <end position="792"/>
    </location>
</feature>
<dbReference type="GO" id="GO:0042790">
    <property type="term" value="P:nucleolar large rRNA transcription by RNA polymerase I"/>
    <property type="evidence" value="ECO:0007669"/>
    <property type="project" value="InterPro"/>
</dbReference>
<evidence type="ECO:0000256" key="1">
    <source>
        <dbReference type="ARBA" id="ARBA00023242"/>
    </source>
</evidence>
<evidence type="ECO:0000313" key="4">
    <source>
        <dbReference type="EMBL" id="CAG5153269.1"/>
    </source>
</evidence>
<dbReference type="Pfam" id="PF00172">
    <property type="entry name" value="Zn_clus"/>
    <property type="match status" value="1"/>
</dbReference>
<feature type="domain" description="Zn(2)-C6 fungal-type" evidence="3">
    <location>
        <begin position="249"/>
        <end position="279"/>
    </location>
</feature>
<feature type="compositionally biased region" description="Polar residues" evidence="2">
    <location>
        <begin position="472"/>
        <end position="481"/>
    </location>
</feature>
<feature type="compositionally biased region" description="Basic and acidic residues" evidence="2">
    <location>
        <begin position="537"/>
        <end position="562"/>
    </location>
</feature>
<feature type="region of interest" description="Disordered" evidence="2">
    <location>
        <begin position="575"/>
        <end position="599"/>
    </location>
</feature>
<evidence type="ECO:0000259" key="3">
    <source>
        <dbReference type="PROSITE" id="PS50048"/>
    </source>
</evidence>
<feature type="region of interest" description="Disordered" evidence="2">
    <location>
        <begin position="461"/>
        <end position="563"/>
    </location>
</feature>
<dbReference type="OrthoDB" id="2240312at2759"/>
<dbReference type="PANTHER" id="PTHR28079">
    <property type="entry name" value="RNA POLYMERASE I-SPECIFIC TRANSCRIPTION INITIATION FACTOR RRN5"/>
    <property type="match status" value="1"/>
</dbReference>
<dbReference type="Gene3D" id="4.10.240.10">
    <property type="entry name" value="Zn(2)-C6 fungal-type DNA-binding domain"/>
    <property type="match status" value="1"/>
</dbReference>
<gene>
    <name evidence="4" type="ORF">ALTATR162_LOCUS3105</name>
</gene>
<protein>
    <recommendedName>
        <fullName evidence="3">Zn(2)-C6 fungal-type domain-containing protein</fullName>
    </recommendedName>
</protein>
<dbReference type="GO" id="GO:0008270">
    <property type="term" value="F:zinc ion binding"/>
    <property type="evidence" value="ECO:0007669"/>
    <property type="project" value="InterPro"/>
</dbReference>
<sequence length="807" mass="90478">MSSASGYKHSEPSEDSSDESSRPPSQSTSRPTSRRQSPTSQTPRKRRRLESIDPARVRKYYLEGKYNDGYRVLFNEDVSRAAARFETDVESFQYYNRQIGSSNWSVREQAIFFAALERLGRDNIPGIAGAIGTKSIPETQELLLLLHDAATKQGDVKVTLRDVPAAIDVGDECNEQLDVAGEALAWFQEVFEASQERDKFGDYWLITPAVADRIESALDTRRLRATTSPLASEPEPEPSQRGGRVIVGACTSCKKFKQKCDRATPCANCVRRNTGECTYPEQSIRSETGDQPDKKSIKPKRKADILEDIPEAGLLQPQVMLTLSKTLFMNRSPTIPSPWPHWSEYTSEFAREPSIYRSAFSDLHTLVVSVTKRLVQTAIIQATSRLRAQRQRMKGGIPLIKRRDVLTAIDVVGMPRNSQERWRGVARRCALRVYEGKWSRYWRNKTRREVPWDEVERIMASVEPSVEPPTTDAETSGNDTVGFSARAKRSGTPLPMDQLALSDSDDDSLLENSAPPSRSASQSRDNVDQLANPHPTTEPEKLEPRKLTLGGFDRETSRREEQDLWDMLGLEPLVKTEETNIGGNSDEDDPDEGEKIRTLPHGWRSWTSCRAEWEEFDTPPPEFAFLANQKPLDVPPILQGDTSDTAESSSDDDTDASTERPKHRSKPSIQQTIELQTRGTHAYAALQGRSSEPVRSTSQTDSPNDDTSDGNVGDHKLPRTPIEFTRKEPSTSGSSRDSNDSSYFKSKRLTQSNGPNSKPVSIASSSDESSDVEMEQPVQSVETRNDPLHVVLSYDEPKEMDWESFID</sequence>
<keyword evidence="5" id="KW-1185">Reference proteome</keyword>
<dbReference type="InterPro" id="IPR039601">
    <property type="entry name" value="Rrn5"/>
</dbReference>
<dbReference type="SUPFAM" id="SSF57701">
    <property type="entry name" value="Zn2/Cys6 DNA-binding domain"/>
    <property type="match status" value="1"/>
</dbReference>
<keyword evidence="1" id="KW-0539">Nucleus</keyword>
<feature type="compositionally biased region" description="Low complexity" evidence="2">
    <location>
        <begin position="730"/>
        <end position="744"/>
    </location>
</feature>
<dbReference type="GO" id="GO:0000182">
    <property type="term" value="F:rDNA binding"/>
    <property type="evidence" value="ECO:0007669"/>
    <property type="project" value="TreeGrafter"/>
</dbReference>
<dbReference type="CDD" id="cd00067">
    <property type="entry name" value="GAL4"/>
    <property type="match status" value="1"/>
</dbReference>
<dbReference type="RefSeq" id="XP_043166646.1">
    <property type="nucleotide sequence ID" value="XM_043310711.1"/>
</dbReference>
<dbReference type="PANTHER" id="PTHR28079:SF1">
    <property type="entry name" value="RNA POLYMERASE I-SPECIFIC TRANSCRIPTION INITIATION FACTOR RRN5"/>
    <property type="match status" value="1"/>
</dbReference>
<evidence type="ECO:0000313" key="5">
    <source>
        <dbReference type="Proteomes" id="UP000676310"/>
    </source>
</evidence>
<dbReference type="GO" id="GO:0001181">
    <property type="term" value="F:RNA polymerase I general transcription initiation factor activity"/>
    <property type="evidence" value="ECO:0007669"/>
    <property type="project" value="TreeGrafter"/>
</dbReference>
<dbReference type="EMBL" id="CAJRGZ010000016">
    <property type="protein sequence ID" value="CAG5153269.1"/>
    <property type="molecule type" value="Genomic_DNA"/>
</dbReference>